<dbReference type="GO" id="GO:1990281">
    <property type="term" value="C:efflux pump complex"/>
    <property type="evidence" value="ECO:0007669"/>
    <property type="project" value="TreeGrafter"/>
</dbReference>
<accession>A0A0K8QK97</accession>
<dbReference type="Pfam" id="PF25954">
    <property type="entry name" value="Beta-barrel_RND_2"/>
    <property type="match status" value="1"/>
</dbReference>
<dbReference type="InterPro" id="IPR058624">
    <property type="entry name" value="MdtA-like_HH"/>
</dbReference>
<name>A0A0K8QK97_9GAMM</name>
<feature type="domain" description="YknX-like C-terminal permuted SH3-like" evidence="8">
    <location>
        <begin position="346"/>
        <end position="412"/>
    </location>
</feature>
<dbReference type="OrthoDB" id="9789643at2"/>
<sequence length="417" mass="43599">MEGAAVDTGDLLKQLRIERAQREDAPARRRWPWIVAAVAALLLIAAIAVAWLARGRAVAVEAVAAVPPAADAATAVLDATGYVTARRQATVSAQITGTLTEVLIEEGDHVQAGQVLARLEDTAQRANLATARAGLAAAEALLGQYQAQLAQARRDLARQQDLIGRKLTSQQALENARTAVETLAAQLAAQRSQVELARAQVRSAEVQLDYTVVRAPFAGVVTDKAAQVGEIVSPLSAGGGFTRTGIGTIVDMDSLEVEVDVNEAYIGRVKAGQPVQAVLDAYPDWKIPAAVIAIIPAADRSKATVKVRIALKAKDPRIVPDMGVKVSFLEAAPASAAHAPAPTGVLVPASALVRRDGRDAVFVIDGDRARLRPVTAGLGLGEMRQVTAGLEAGTRVVRQPPAALADGARVEISSTNE</sequence>
<evidence type="ECO:0000259" key="6">
    <source>
        <dbReference type="Pfam" id="PF25917"/>
    </source>
</evidence>
<evidence type="ECO:0000256" key="1">
    <source>
        <dbReference type="ARBA" id="ARBA00009477"/>
    </source>
</evidence>
<dbReference type="Pfam" id="PF25917">
    <property type="entry name" value="BSH_RND"/>
    <property type="match status" value="1"/>
</dbReference>
<protein>
    <submittedName>
        <fullName evidence="9">RND family efflux transporter, MFP subunit</fullName>
    </submittedName>
</protein>
<feature type="domain" description="Multidrug resistance protein MdtA-like barrel-sandwich hybrid" evidence="6">
    <location>
        <begin position="87"/>
        <end position="233"/>
    </location>
</feature>
<dbReference type="InterPro" id="IPR030190">
    <property type="entry name" value="MacA_alpha-hairpin_sf"/>
</dbReference>
<evidence type="ECO:0000259" key="7">
    <source>
        <dbReference type="Pfam" id="PF25954"/>
    </source>
</evidence>
<keyword evidence="4" id="KW-0472">Membrane</keyword>
<dbReference type="PANTHER" id="PTHR30469">
    <property type="entry name" value="MULTIDRUG RESISTANCE PROTEIN MDTA"/>
    <property type="match status" value="1"/>
</dbReference>
<dbReference type="Pfam" id="PF25989">
    <property type="entry name" value="YknX_C"/>
    <property type="match status" value="1"/>
</dbReference>
<gene>
    <name evidence="9" type="ORF">MBSD_n0190</name>
</gene>
<dbReference type="PANTHER" id="PTHR30469:SF38">
    <property type="entry name" value="HLYD FAMILY SECRETION PROTEIN"/>
    <property type="match status" value="1"/>
</dbReference>
<dbReference type="Gene3D" id="2.40.420.20">
    <property type="match status" value="1"/>
</dbReference>
<dbReference type="RefSeq" id="WP_062534212.1">
    <property type="nucleotide sequence ID" value="NZ_DF970136.1"/>
</dbReference>
<dbReference type="GO" id="GO:0015562">
    <property type="term" value="F:efflux transmembrane transporter activity"/>
    <property type="evidence" value="ECO:0007669"/>
    <property type="project" value="TreeGrafter"/>
</dbReference>
<comment type="similarity">
    <text evidence="1">Belongs to the membrane fusion protein (MFP) (TC 8.A.1) family.</text>
</comment>
<evidence type="ECO:0000313" key="10">
    <source>
        <dbReference type="Proteomes" id="UP000253740"/>
    </source>
</evidence>
<evidence type="ECO:0000259" key="5">
    <source>
        <dbReference type="Pfam" id="PF25876"/>
    </source>
</evidence>
<evidence type="ECO:0000256" key="3">
    <source>
        <dbReference type="SAM" id="Coils"/>
    </source>
</evidence>
<dbReference type="GO" id="GO:0030313">
    <property type="term" value="C:cell envelope"/>
    <property type="evidence" value="ECO:0007669"/>
    <property type="project" value="UniProtKB-SubCell"/>
</dbReference>
<proteinExistence type="inferred from homology"/>
<dbReference type="InterPro" id="IPR058792">
    <property type="entry name" value="Beta-barrel_RND_2"/>
</dbReference>
<dbReference type="GO" id="GO:1990195">
    <property type="term" value="C:macrolide transmembrane transporter complex"/>
    <property type="evidence" value="ECO:0007669"/>
    <property type="project" value="InterPro"/>
</dbReference>
<feature type="coiled-coil region" evidence="3">
    <location>
        <begin position="135"/>
        <end position="207"/>
    </location>
</feature>
<dbReference type="GO" id="GO:0019898">
    <property type="term" value="C:extrinsic component of membrane"/>
    <property type="evidence" value="ECO:0007669"/>
    <property type="project" value="InterPro"/>
</dbReference>
<dbReference type="Proteomes" id="UP000253740">
    <property type="component" value="Unassembled WGS sequence"/>
</dbReference>
<keyword evidence="4" id="KW-0812">Transmembrane</keyword>
<dbReference type="Gene3D" id="2.40.30.170">
    <property type="match status" value="1"/>
</dbReference>
<dbReference type="SUPFAM" id="SSF111369">
    <property type="entry name" value="HlyD-like secretion proteins"/>
    <property type="match status" value="1"/>
</dbReference>
<dbReference type="Gene3D" id="6.10.140.1990">
    <property type="match status" value="1"/>
</dbReference>
<dbReference type="NCBIfam" id="TIGR01730">
    <property type="entry name" value="RND_mfp"/>
    <property type="match status" value="1"/>
</dbReference>
<dbReference type="InterPro" id="IPR058637">
    <property type="entry name" value="YknX-like_C"/>
</dbReference>
<keyword evidence="2 3" id="KW-0175">Coiled coil</keyword>
<keyword evidence="10" id="KW-1185">Reference proteome</keyword>
<dbReference type="EMBL" id="DF970136">
    <property type="protein sequence ID" value="GAP64907.1"/>
    <property type="molecule type" value="Genomic_DNA"/>
</dbReference>
<feature type="transmembrane region" description="Helical" evidence="4">
    <location>
        <begin position="31"/>
        <end position="53"/>
    </location>
</feature>
<dbReference type="Pfam" id="PF25876">
    <property type="entry name" value="HH_MFP_RND"/>
    <property type="match status" value="1"/>
</dbReference>
<feature type="domain" description="CusB-like beta-barrel" evidence="7">
    <location>
        <begin position="257"/>
        <end position="329"/>
    </location>
</feature>
<evidence type="ECO:0000259" key="8">
    <source>
        <dbReference type="Pfam" id="PF25989"/>
    </source>
</evidence>
<dbReference type="InterPro" id="IPR006143">
    <property type="entry name" value="RND_pump_MFP"/>
</dbReference>
<dbReference type="GO" id="GO:1990961">
    <property type="term" value="P:xenobiotic detoxification by transmembrane export across the plasma membrane"/>
    <property type="evidence" value="ECO:0007669"/>
    <property type="project" value="InterPro"/>
</dbReference>
<feature type="domain" description="Multidrug resistance protein MdtA-like alpha-helical hairpin" evidence="5">
    <location>
        <begin position="135"/>
        <end position="211"/>
    </location>
</feature>
<dbReference type="STRING" id="1475481.GCA_000953855_00191"/>
<organism evidence="9">
    <name type="scientific">Mizugakiibacter sediminis</name>
    <dbReference type="NCBI Taxonomy" id="1475481"/>
    <lineage>
        <taxon>Bacteria</taxon>
        <taxon>Pseudomonadati</taxon>
        <taxon>Pseudomonadota</taxon>
        <taxon>Gammaproteobacteria</taxon>
        <taxon>Lysobacterales</taxon>
        <taxon>Rhodanobacteraceae</taxon>
        <taxon>Mizugakiibacter</taxon>
    </lineage>
</organism>
<keyword evidence="4" id="KW-1133">Transmembrane helix</keyword>
<dbReference type="InterPro" id="IPR058625">
    <property type="entry name" value="MdtA-like_BSH"/>
</dbReference>
<evidence type="ECO:0000256" key="2">
    <source>
        <dbReference type="ARBA" id="ARBA00023054"/>
    </source>
</evidence>
<reference evidence="9" key="1">
    <citation type="submission" date="2015-08" db="EMBL/GenBank/DDBJ databases">
        <title>Complete DNA Sequence of Pseudomonas syringae pv. actinidiae, the Causal Agent of Kiwifruit Canker Disease.</title>
        <authorList>
            <person name="Rikkerink E.H.A."/>
            <person name="Fineran P.C."/>
        </authorList>
    </citation>
    <scope>NUCLEOTIDE SEQUENCE</scope>
    <source>
        <strain evidence="9">SkMP5</strain>
    </source>
</reference>
<dbReference type="Gene3D" id="2.40.50.100">
    <property type="match status" value="1"/>
</dbReference>
<dbReference type="AlphaFoldDB" id="A0A0K8QK97"/>
<evidence type="ECO:0000313" key="9">
    <source>
        <dbReference type="EMBL" id="GAP64907.1"/>
    </source>
</evidence>
<evidence type="ECO:0000256" key="4">
    <source>
        <dbReference type="SAM" id="Phobius"/>
    </source>
</evidence>